<name>A0AAV5R0D8_PICKL</name>
<dbReference type="SUPFAM" id="SSF102860">
    <property type="entry name" value="mRNA decapping enzyme DcpS N-terminal domain"/>
    <property type="match status" value="1"/>
</dbReference>
<dbReference type="Gene3D" id="3.30.428.10">
    <property type="entry name" value="HIT-like"/>
    <property type="match status" value="1"/>
</dbReference>
<feature type="binding site" evidence="6">
    <location>
        <position position="151"/>
    </location>
    <ligand>
        <name>substrate</name>
    </ligand>
</feature>
<dbReference type="GO" id="GO:0000340">
    <property type="term" value="F:RNA 7-methylguanosine cap binding"/>
    <property type="evidence" value="ECO:0007669"/>
    <property type="project" value="TreeGrafter"/>
</dbReference>
<comment type="subcellular location">
    <subcellularLocation>
        <location evidence="1">Cytoplasm</location>
    </subcellularLocation>
</comment>
<dbReference type="Gene3D" id="3.30.200.40">
    <property type="entry name" value="Scavenger mRNA decapping enzyme, N-terminal domain"/>
    <property type="match status" value="1"/>
</dbReference>
<feature type="active site" description="Nucleophile" evidence="5">
    <location>
        <position position="242"/>
    </location>
</feature>
<dbReference type="GO" id="GO:0000290">
    <property type="term" value="P:deadenylation-dependent decapping of nuclear-transcribed mRNA"/>
    <property type="evidence" value="ECO:0007669"/>
    <property type="project" value="InterPro"/>
</dbReference>
<dbReference type="GO" id="GO:0005634">
    <property type="term" value="C:nucleus"/>
    <property type="evidence" value="ECO:0007669"/>
    <property type="project" value="TreeGrafter"/>
</dbReference>
<feature type="binding site" evidence="6">
    <location>
        <position position="167"/>
    </location>
    <ligand>
        <name>substrate</name>
    </ligand>
</feature>
<evidence type="ECO:0000313" key="8">
    <source>
        <dbReference type="Proteomes" id="UP001378960"/>
    </source>
</evidence>
<evidence type="ECO:0000256" key="6">
    <source>
        <dbReference type="PIRSR" id="PIRSR028973-2"/>
    </source>
</evidence>
<dbReference type="PROSITE" id="PS00892">
    <property type="entry name" value="HIT_1"/>
    <property type="match status" value="1"/>
</dbReference>
<keyword evidence="4" id="KW-0597">Phosphoprotein</keyword>
<dbReference type="SUPFAM" id="SSF54197">
    <property type="entry name" value="HIT-like"/>
    <property type="match status" value="1"/>
</dbReference>
<evidence type="ECO:0000256" key="4">
    <source>
        <dbReference type="ARBA" id="ARBA00022553"/>
    </source>
</evidence>
<reference evidence="7 8" key="1">
    <citation type="journal article" date="2023" name="Elife">
        <title>Identification of key yeast species and microbe-microbe interactions impacting larval growth of Drosophila in the wild.</title>
        <authorList>
            <person name="Mure A."/>
            <person name="Sugiura Y."/>
            <person name="Maeda R."/>
            <person name="Honda K."/>
            <person name="Sakurai N."/>
            <person name="Takahashi Y."/>
            <person name="Watada M."/>
            <person name="Katoh T."/>
            <person name="Gotoh A."/>
            <person name="Gotoh Y."/>
            <person name="Taniguchi I."/>
            <person name="Nakamura K."/>
            <person name="Hayashi T."/>
            <person name="Katayama T."/>
            <person name="Uemura T."/>
            <person name="Hattori Y."/>
        </authorList>
    </citation>
    <scope>NUCLEOTIDE SEQUENCE [LARGE SCALE GENOMIC DNA]</scope>
    <source>
        <strain evidence="7 8">PK-24</strain>
    </source>
</reference>
<evidence type="ECO:0000256" key="5">
    <source>
        <dbReference type="PIRSR" id="PIRSR028973-1"/>
    </source>
</evidence>
<dbReference type="PIRSF" id="PIRSF028973">
    <property type="entry name" value="Scavenger_mRNA_decap_enz"/>
    <property type="match status" value="1"/>
</dbReference>
<dbReference type="Pfam" id="PF11969">
    <property type="entry name" value="DcpS_C"/>
    <property type="match status" value="1"/>
</dbReference>
<evidence type="ECO:0000256" key="2">
    <source>
        <dbReference type="ARBA" id="ARBA00010208"/>
    </source>
</evidence>
<dbReference type="EMBL" id="BTGB01000001">
    <property type="protein sequence ID" value="GMM44905.1"/>
    <property type="molecule type" value="Genomic_DNA"/>
</dbReference>
<dbReference type="GO" id="GO:0000932">
    <property type="term" value="C:P-body"/>
    <property type="evidence" value="ECO:0007669"/>
    <property type="project" value="TreeGrafter"/>
</dbReference>
<accession>A0AAV5R0D8</accession>
<dbReference type="PANTHER" id="PTHR12978">
    <property type="entry name" value="HISTIDINE TRIAD HIT PROTEIN MEMBER"/>
    <property type="match status" value="1"/>
</dbReference>
<dbReference type="InterPro" id="IPR019808">
    <property type="entry name" value="Histidine_triad_CS"/>
</dbReference>
<dbReference type="InterPro" id="IPR011145">
    <property type="entry name" value="Scavenger_mRNA_decap_enz_N"/>
</dbReference>
<dbReference type="Pfam" id="PF05652">
    <property type="entry name" value="DcpS"/>
    <property type="match status" value="1"/>
</dbReference>
<proteinExistence type="inferred from homology"/>
<dbReference type="PANTHER" id="PTHR12978:SF0">
    <property type="entry name" value="M7GPPPX DIPHOSPHATASE"/>
    <property type="match status" value="1"/>
</dbReference>
<dbReference type="AlphaFoldDB" id="A0AAV5R0D8"/>
<keyword evidence="3" id="KW-0963">Cytoplasm</keyword>
<dbReference type="GO" id="GO:0016787">
    <property type="term" value="F:hydrolase activity"/>
    <property type="evidence" value="ECO:0007669"/>
    <property type="project" value="InterPro"/>
</dbReference>
<feature type="binding site" evidence="6">
    <location>
        <position position="141"/>
    </location>
    <ligand>
        <name>substrate</name>
    </ligand>
</feature>
<sequence length="305" mass="35028">MIDQNSVNELLKGFVFNKVLQDDDISKSIDILGTINGKDAILKLEKTIFNKNLVEKDLVNSYIGDVHSESNNDIYFWGLLSSQANLVSLPSSKYSLIYPATETHIKKYQKSNFHMVRETPEAYEKVVKPYIQTMLGDRLKWVKNILYDGAEAERALFKNDDYIILPDMKWDGKDVQSLYCCCVVYDDSILSIRSLNNSHIDYLTRIRDSILKEIPAIYAKDGITSDQLRLYVHYQPSYYHFHIHIVNVDHTGHAGSMFTGKAILLDDIIDNLSFLGEQGFSQRTLSYQIKDTHDLWSLGMSDYAI</sequence>
<organism evidence="7 8">
    <name type="scientific">Pichia kluyveri</name>
    <name type="common">Yeast</name>
    <dbReference type="NCBI Taxonomy" id="36015"/>
    <lineage>
        <taxon>Eukaryota</taxon>
        <taxon>Fungi</taxon>
        <taxon>Dikarya</taxon>
        <taxon>Ascomycota</taxon>
        <taxon>Saccharomycotina</taxon>
        <taxon>Pichiomycetes</taxon>
        <taxon>Pichiales</taxon>
        <taxon>Pichiaceae</taxon>
        <taxon>Pichia</taxon>
    </lineage>
</organism>
<dbReference type="InterPro" id="IPR036265">
    <property type="entry name" value="HIT-like_sf"/>
</dbReference>
<protein>
    <submittedName>
        <fullName evidence="7">5'-(N(7)-methyl 5'-triphosphoguanosine)-(mRNA) diphosphatase</fullName>
    </submittedName>
</protein>
<comment type="caution">
    <text evidence="7">The sequence shown here is derived from an EMBL/GenBank/DDBJ whole genome shotgun (WGS) entry which is preliminary data.</text>
</comment>
<evidence type="ECO:0000256" key="3">
    <source>
        <dbReference type="ARBA" id="ARBA00022490"/>
    </source>
</evidence>
<keyword evidence="8" id="KW-1185">Reference proteome</keyword>
<comment type="similarity">
    <text evidence="2">Belongs to the HIT family.</text>
</comment>
<dbReference type="Proteomes" id="UP001378960">
    <property type="component" value="Unassembled WGS sequence"/>
</dbReference>
<dbReference type="InterPro" id="IPR008594">
    <property type="entry name" value="DcpS/DCS2"/>
</dbReference>
<evidence type="ECO:0000313" key="7">
    <source>
        <dbReference type="EMBL" id="GMM44905.1"/>
    </source>
</evidence>
<feature type="binding site" evidence="6">
    <location>
        <begin position="233"/>
        <end position="244"/>
    </location>
    <ligand>
        <name>substrate</name>
    </ligand>
</feature>
<gene>
    <name evidence="7" type="ORF">DAPK24_014800</name>
</gene>
<evidence type="ECO:0000256" key="1">
    <source>
        <dbReference type="ARBA" id="ARBA00004496"/>
    </source>
</evidence>
<feature type="binding site" evidence="6">
    <location>
        <position position="169"/>
    </location>
    <ligand>
        <name>substrate</name>
    </ligand>
</feature>